<dbReference type="HOGENOM" id="CLU_2795689_0_0_1"/>
<reference evidence="1 2" key="1">
    <citation type="journal article" date="2013" name="Nat. Commun.">
        <title>The evolution and pathogenic mechanisms of the rice sheath blight pathogen.</title>
        <authorList>
            <person name="Zheng A."/>
            <person name="Lin R."/>
            <person name="Xu L."/>
            <person name="Qin P."/>
            <person name="Tang C."/>
            <person name="Ai P."/>
            <person name="Zhang D."/>
            <person name="Liu Y."/>
            <person name="Sun Z."/>
            <person name="Feng H."/>
            <person name="Wang Y."/>
            <person name="Chen Y."/>
            <person name="Liang X."/>
            <person name="Fu R."/>
            <person name="Li Q."/>
            <person name="Zhang J."/>
            <person name="Yu X."/>
            <person name="Xie Z."/>
            <person name="Ding L."/>
            <person name="Guan P."/>
            <person name="Tang J."/>
            <person name="Liang Y."/>
            <person name="Wang S."/>
            <person name="Deng Q."/>
            <person name="Li S."/>
            <person name="Zhu J."/>
            <person name="Wang L."/>
            <person name="Liu H."/>
            <person name="Li P."/>
        </authorList>
    </citation>
    <scope>NUCLEOTIDE SEQUENCE [LARGE SCALE GENOMIC DNA]</scope>
    <source>
        <strain evidence="2">AG-1 IA</strain>
    </source>
</reference>
<dbReference type="EMBL" id="AFRT01000284">
    <property type="protein sequence ID" value="ELU44688.1"/>
    <property type="molecule type" value="Genomic_DNA"/>
</dbReference>
<name>L8X6L5_THACA</name>
<accession>L8X6L5</accession>
<dbReference type="AlphaFoldDB" id="L8X6L5"/>
<proteinExistence type="predicted"/>
<protein>
    <submittedName>
        <fullName evidence="1">Uncharacterized protein</fullName>
    </submittedName>
</protein>
<gene>
    <name evidence="1" type="ORF">AG1IA_01282</name>
</gene>
<evidence type="ECO:0000313" key="1">
    <source>
        <dbReference type="EMBL" id="ELU44688.1"/>
    </source>
</evidence>
<comment type="caution">
    <text evidence="1">The sequence shown here is derived from an EMBL/GenBank/DDBJ whole genome shotgun (WGS) entry which is preliminary data.</text>
</comment>
<dbReference type="Proteomes" id="UP000011668">
    <property type="component" value="Unassembled WGS sequence"/>
</dbReference>
<dbReference type="OrthoDB" id="3144948at2759"/>
<organism evidence="1 2">
    <name type="scientific">Thanatephorus cucumeris (strain AG1-IA)</name>
    <name type="common">Rice sheath blight fungus</name>
    <name type="synonym">Rhizoctonia solani</name>
    <dbReference type="NCBI Taxonomy" id="983506"/>
    <lineage>
        <taxon>Eukaryota</taxon>
        <taxon>Fungi</taxon>
        <taxon>Dikarya</taxon>
        <taxon>Basidiomycota</taxon>
        <taxon>Agaricomycotina</taxon>
        <taxon>Agaricomycetes</taxon>
        <taxon>Cantharellales</taxon>
        <taxon>Ceratobasidiaceae</taxon>
        <taxon>Rhizoctonia</taxon>
        <taxon>Rhizoctonia solani AG-1</taxon>
    </lineage>
</organism>
<evidence type="ECO:0000313" key="2">
    <source>
        <dbReference type="Proteomes" id="UP000011668"/>
    </source>
</evidence>
<sequence>MARSTPRPLPPRYHPLRIKEGPIVGIKGEATCTKSRNHPYGCNAKSCRQKYERAIYPERPKSGYCNEK</sequence>
<keyword evidence="2" id="KW-1185">Reference proteome</keyword>